<accession>A0A177BXR3</accession>
<organism evidence="2 3">
    <name type="scientific">Paraphaeosphaeria sporulosa</name>
    <dbReference type="NCBI Taxonomy" id="1460663"/>
    <lineage>
        <taxon>Eukaryota</taxon>
        <taxon>Fungi</taxon>
        <taxon>Dikarya</taxon>
        <taxon>Ascomycota</taxon>
        <taxon>Pezizomycotina</taxon>
        <taxon>Dothideomycetes</taxon>
        <taxon>Pleosporomycetidae</taxon>
        <taxon>Pleosporales</taxon>
        <taxon>Massarineae</taxon>
        <taxon>Didymosphaeriaceae</taxon>
        <taxon>Paraphaeosphaeria</taxon>
    </lineage>
</organism>
<evidence type="ECO:0000256" key="1">
    <source>
        <dbReference type="SAM" id="Phobius"/>
    </source>
</evidence>
<evidence type="ECO:0000313" key="3">
    <source>
        <dbReference type="Proteomes" id="UP000077069"/>
    </source>
</evidence>
<dbReference type="Proteomes" id="UP000077069">
    <property type="component" value="Unassembled WGS sequence"/>
</dbReference>
<keyword evidence="3" id="KW-1185">Reference proteome</keyword>
<name>A0A177BXR3_9PLEO</name>
<keyword evidence="1" id="KW-0812">Transmembrane</keyword>
<dbReference type="GeneID" id="28769484"/>
<evidence type="ECO:0000313" key="2">
    <source>
        <dbReference type="EMBL" id="OAF99186.1"/>
    </source>
</evidence>
<protein>
    <submittedName>
        <fullName evidence="2">Uncharacterized protein</fullName>
    </submittedName>
</protein>
<keyword evidence="1" id="KW-1133">Transmembrane helix</keyword>
<dbReference type="AlphaFoldDB" id="A0A177BXR3"/>
<dbReference type="RefSeq" id="XP_018029552.1">
    <property type="nucleotide sequence ID" value="XM_018185998.1"/>
</dbReference>
<dbReference type="InParanoid" id="A0A177BXR3"/>
<feature type="transmembrane region" description="Helical" evidence="1">
    <location>
        <begin position="93"/>
        <end position="114"/>
    </location>
</feature>
<gene>
    <name evidence="2" type="ORF">CC84DRAFT_385240</name>
</gene>
<dbReference type="EMBL" id="KV441562">
    <property type="protein sequence ID" value="OAF99186.1"/>
    <property type="molecule type" value="Genomic_DNA"/>
</dbReference>
<sequence>MKGFALTSRKIGKVPGFSAHRVSHLPEQAVRVRTALIYDAIRERVLCEERLFLRLYYPIRYTHLCVLDPAIQSCIRWETRHYMRRSRHWSLEYLARTLGLFSAVLFSSPLPVAITMGASLLYRTSASSMILASTALTLENWHHRISGSAPFADSLH</sequence>
<reference evidence="2 3" key="1">
    <citation type="submission" date="2016-05" db="EMBL/GenBank/DDBJ databases">
        <title>Comparative analysis of secretome profiles of manganese(II)-oxidizing ascomycete fungi.</title>
        <authorList>
            <consortium name="DOE Joint Genome Institute"/>
            <person name="Zeiner C.A."/>
            <person name="Purvine S.O."/>
            <person name="Zink E.M."/>
            <person name="Wu S."/>
            <person name="Pasa-Tolic L."/>
            <person name="Chaput D.L."/>
            <person name="Haridas S."/>
            <person name="Grigoriev I.V."/>
            <person name="Santelli C.M."/>
            <person name="Hansel C.M."/>
        </authorList>
    </citation>
    <scope>NUCLEOTIDE SEQUENCE [LARGE SCALE GENOMIC DNA]</scope>
    <source>
        <strain evidence="2 3">AP3s5-JAC2a</strain>
    </source>
</reference>
<keyword evidence="1" id="KW-0472">Membrane</keyword>
<proteinExistence type="predicted"/>